<comment type="similarity">
    <text evidence="1">Belongs to the CutA family.</text>
</comment>
<dbReference type="GO" id="GO:0005507">
    <property type="term" value="F:copper ion binding"/>
    <property type="evidence" value="ECO:0007669"/>
    <property type="project" value="TreeGrafter"/>
</dbReference>
<dbReference type="Pfam" id="PF03091">
    <property type="entry name" value="CutA1"/>
    <property type="match status" value="1"/>
</dbReference>
<keyword evidence="3" id="KW-1185">Reference proteome</keyword>
<dbReference type="PANTHER" id="PTHR23419:SF8">
    <property type="entry name" value="FI09726P"/>
    <property type="match status" value="1"/>
</dbReference>
<dbReference type="InterPro" id="IPR015867">
    <property type="entry name" value="N-reg_PII/ATP_PRibTrfase_C"/>
</dbReference>
<gene>
    <name evidence="2" type="primary">cutA</name>
    <name evidence="2" type="ORF">ANPL_02195</name>
</gene>
<dbReference type="KEGG" id="aplt:ANPL_02195"/>
<dbReference type="PANTHER" id="PTHR23419">
    <property type="entry name" value="DIVALENT CATION TOLERANCE CUTA-RELATED"/>
    <property type="match status" value="1"/>
</dbReference>
<accession>A0A858PY79</accession>
<sequence>MRPCHAKIRDITYELSSVTAVETKVKNKVCLIYTTYPDYNTAYKVSSALLREGLIACVNVFPETTSMYLWNGILDTNKEHVTIMKTLEIFAAKVQHRIKESHPYTTPAILSIVTQDCDQGFLDWVNKSLKTDDS</sequence>
<dbReference type="Gene3D" id="3.30.70.120">
    <property type="match status" value="1"/>
</dbReference>
<evidence type="ECO:0000313" key="2">
    <source>
        <dbReference type="EMBL" id="QJC27520.1"/>
    </source>
</evidence>
<dbReference type="EMBL" id="CP046391">
    <property type="protein sequence ID" value="QJC27520.1"/>
    <property type="molecule type" value="Genomic_DNA"/>
</dbReference>
<evidence type="ECO:0000256" key="1">
    <source>
        <dbReference type="ARBA" id="ARBA00010169"/>
    </source>
</evidence>
<protein>
    <submittedName>
        <fullName evidence="2">Divalent-cation tolerance protein CutA</fullName>
    </submittedName>
</protein>
<name>A0A858PY79_9RICK</name>
<dbReference type="AlphaFoldDB" id="A0A858PY79"/>
<dbReference type="SUPFAM" id="SSF54913">
    <property type="entry name" value="GlnB-like"/>
    <property type="match status" value="1"/>
</dbReference>
<dbReference type="GO" id="GO:0010038">
    <property type="term" value="P:response to metal ion"/>
    <property type="evidence" value="ECO:0007669"/>
    <property type="project" value="InterPro"/>
</dbReference>
<dbReference type="InterPro" id="IPR011322">
    <property type="entry name" value="N-reg_PII-like_a/b"/>
</dbReference>
<dbReference type="RefSeq" id="WP_169193155.1">
    <property type="nucleotide sequence ID" value="NZ_CP046391.1"/>
</dbReference>
<dbReference type="InterPro" id="IPR004323">
    <property type="entry name" value="Ion_tolerance_CutA"/>
</dbReference>
<reference evidence="2 3" key="1">
    <citation type="journal article" date="2020" name="Pathogens">
        <title>First Whole Genome Sequence of Anaplasma platys, an Obligate Intracellular Rickettsial Pathogen of Dogs.</title>
        <authorList>
            <person name="Llanes A."/>
            <person name="Rajeev S."/>
        </authorList>
    </citation>
    <scope>NUCLEOTIDE SEQUENCE [LARGE SCALE GENOMIC DNA]</scope>
    <source>
        <strain evidence="2 3">S3</strain>
    </source>
</reference>
<evidence type="ECO:0000313" key="3">
    <source>
        <dbReference type="Proteomes" id="UP000500930"/>
    </source>
</evidence>
<proteinExistence type="inferred from homology"/>
<dbReference type="Proteomes" id="UP000500930">
    <property type="component" value="Chromosome"/>
</dbReference>
<organism evidence="2 3">
    <name type="scientific">Anaplasma platys</name>
    <dbReference type="NCBI Taxonomy" id="949"/>
    <lineage>
        <taxon>Bacteria</taxon>
        <taxon>Pseudomonadati</taxon>
        <taxon>Pseudomonadota</taxon>
        <taxon>Alphaproteobacteria</taxon>
        <taxon>Rickettsiales</taxon>
        <taxon>Anaplasmataceae</taxon>
        <taxon>Anaplasma</taxon>
    </lineage>
</organism>